<gene>
    <name evidence="1" type="ORF">C5167_006436</name>
</gene>
<accession>A0A4Y7JDF1</accession>
<dbReference type="Gramene" id="RZC59133">
    <property type="protein sequence ID" value="RZC59133"/>
    <property type="gene ID" value="C5167_006436"/>
</dbReference>
<dbReference type="Proteomes" id="UP000316621">
    <property type="component" value="Chromosome 4"/>
</dbReference>
<evidence type="ECO:0000313" key="2">
    <source>
        <dbReference type="Proteomes" id="UP000316621"/>
    </source>
</evidence>
<sequence>MKNRQRKMNLLETMMIDNKYEIEMDGIAAAEVKLQMFHDEAEGGL</sequence>
<evidence type="ECO:0000313" key="1">
    <source>
        <dbReference type="EMBL" id="RZC59133.1"/>
    </source>
</evidence>
<name>A0A4Y7JDF1_PAPSO</name>
<reference evidence="1 2" key="1">
    <citation type="journal article" date="2018" name="Science">
        <title>The opium poppy genome and morphinan production.</title>
        <authorList>
            <person name="Guo L."/>
            <person name="Winzer T."/>
            <person name="Yang X."/>
            <person name="Li Y."/>
            <person name="Ning Z."/>
            <person name="He Z."/>
            <person name="Teodor R."/>
            <person name="Lu Y."/>
            <person name="Bowser T.A."/>
            <person name="Graham I.A."/>
            <person name="Ye K."/>
        </authorList>
    </citation>
    <scope>NUCLEOTIDE SEQUENCE [LARGE SCALE GENOMIC DNA]</scope>
    <source>
        <strain evidence="2">cv. HN1</strain>
        <tissue evidence="1">Leaves</tissue>
    </source>
</reference>
<dbReference type="AlphaFoldDB" id="A0A4Y7JDF1"/>
<protein>
    <submittedName>
        <fullName evidence="1">Uncharacterized protein</fullName>
    </submittedName>
</protein>
<dbReference type="EMBL" id="CM010718">
    <property type="protein sequence ID" value="RZC59133.1"/>
    <property type="molecule type" value="Genomic_DNA"/>
</dbReference>
<keyword evidence="2" id="KW-1185">Reference proteome</keyword>
<proteinExistence type="predicted"/>
<organism evidence="1 2">
    <name type="scientific">Papaver somniferum</name>
    <name type="common">Opium poppy</name>
    <dbReference type="NCBI Taxonomy" id="3469"/>
    <lineage>
        <taxon>Eukaryota</taxon>
        <taxon>Viridiplantae</taxon>
        <taxon>Streptophyta</taxon>
        <taxon>Embryophyta</taxon>
        <taxon>Tracheophyta</taxon>
        <taxon>Spermatophyta</taxon>
        <taxon>Magnoliopsida</taxon>
        <taxon>Ranunculales</taxon>
        <taxon>Papaveraceae</taxon>
        <taxon>Papaveroideae</taxon>
        <taxon>Papaver</taxon>
    </lineage>
</organism>